<dbReference type="RefSeq" id="XP_018144073.2">
    <property type="nucleotide sequence ID" value="XM_018293847.2"/>
</dbReference>
<dbReference type="EMBL" id="LSBJ02000004">
    <property type="protein sequence ID" value="OAQ66986.2"/>
    <property type="molecule type" value="Genomic_DNA"/>
</dbReference>
<evidence type="ECO:0000313" key="3">
    <source>
        <dbReference type="Proteomes" id="UP000078397"/>
    </source>
</evidence>
<dbReference type="AlphaFoldDB" id="A0A179FN03"/>
<protein>
    <submittedName>
        <fullName evidence="2">Uncharacterized protein</fullName>
    </submittedName>
</protein>
<evidence type="ECO:0000256" key="1">
    <source>
        <dbReference type="SAM" id="MobiDB-lite"/>
    </source>
</evidence>
<evidence type="ECO:0000313" key="2">
    <source>
        <dbReference type="EMBL" id="OAQ66986.2"/>
    </source>
</evidence>
<dbReference type="KEGG" id="pchm:VFPPC_16094"/>
<sequence length="90" mass="10243">MYLLPKEQKPMDTNLGLRHQKRKIGLYNNDINNSQGETAESKMAIPEPREPPAVMKATNWRLDDLADEMGTADGGERIDVIMNPHRHETT</sequence>
<dbReference type="Proteomes" id="UP000078397">
    <property type="component" value="Unassembled WGS sequence"/>
</dbReference>
<keyword evidence="3" id="KW-1185">Reference proteome</keyword>
<name>A0A179FN03_METCM</name>
<accession>A0A179FN03</accession>
<feature type="region of interest" description="Disordered" evidence="1">
    <location>
        <begin position="69"/>
        <end position="90"/>
    </location>
</feature>
<gene>
    <name evidence="2" type="ORF">VFPPC_16094</name>
</gene>
<feature type="compositionally biased region" description="Basic and acidic residues" evidence="1">
    <location>
        <begin position="74"/>
        <end position="90"/>
    </location>
</feature>
<organism evidence="2 3">
    <name type="scientific">Pochonia chlamydosporia 170</name>
    <dbReference type="NCBI Taxonomy" id="1380566"/>
    <lineage>
        <taxon>Eukaryota</taxon>
        <taxon>Fungi</taxon>
        <taxon>Dikarya</taxon>
        <taxon>Ascomycota</taxon>
        <taxon>Pezizomycotina</taxon>
        <taxon>Sordariomycetes</taxon>
        <taxon>Hypocreomycetidae</taxon>
        <taxon>Hypocreales</taxon>
        <taxon>Clavicipitaceae</taxon>
        <taxon>Pochonia</taxon>
    </lineage>
</organism>
<proteinExistence type="predicted"/>
<reference evidence="2 3" key="1">
    <citation type="journal article" date="2016" name="PLoS Pathog.">
        <title>Biosynthesis of antibiotic leucinostatins in bio-control fungus Purpureocillium lilacinum and their inhibition on phytophthora revealed by genome mining.</title>
        <authorList>
            <person name="Wang G."/>
            <person name="Liu Z."/>
            <person name="Lin R."/>
            <person name="Li E."/>
            <person name="Mao Z."/>
            <person name="Ling J."/>
            <person name="Yang Y."/>
            <person name="Yin W.B."/>
            <person name="Xie B."/>
        </authorList>
    </citation>
    <scope>NUCLEOTIDE SEQUENCE [LARGE SCALE GENOMIC DNA]</scope>
    <source>
        <strain evidence="2">170</strain>
    </source>
</reference>
<dbReference type="GeneID" id="28857841"/>
<comment type="caution">
    <text evidence="2">The sequence shown here is derived from an EMBL/GenBank/DDBJ whole genome shotgun (WGS) entry which is preliminary data.</text>
</comment>